<dbReference type="InterPro" id="IPR004960">
    <property type="entry name" value="LipA_acyltrans"/>
</dbReference>
<proteinExistence type="predicted"/>
<dbReference type="GO" id="GO:0016746">
    <property type="term" value="F:acyltransferase activity"/>
    <property type="evidence" value="ECO:0007669"/>
    <property type="project" value="UniProtKB-KW"/>
</dbReference>
<reference evidence="8" key="2">
    <citation type="submission" date="2020-09" db="EMBL/GenBank/DDBJ databases">
        <authorList>
            <person name="Sun Q."/>
            <person name="Zhou Y."/>
        </authorList>
    </citation>
    <scope>NUCLEOTIDE SEQUENCE</scope>
    <source>
        <strain evidence="8">CGMCC 1.12195</strain>
    </source>
</reference>
<sequence length="291" mass="33510">MKLKRALQTVAYRGIYSVTFVVGLLPMWFLYAMASIAFFMTYYIVGYRKAVALQNVARSFPDRRYGEIQAIVKKFYACFAAYFAEILKGVSAPAAVLGKKIIVENTALIDRYIKSGRNVIACLGHCGNWELLNVMPCKIPHAVYAVYKPLRSPVMDRLTVKIRSRFGMKLIADSAVVRHMHAKDAHPAVYLFLGDQCPRIREENYRFTLLNQETYFFSGMEKLARKTRSAVVYLHITQVSKGYYRVACLPLSSEAETTPEGEVTKKYIDLLSENIREEPYGWLWTHQRWKR</sequence>
<comment type="subcellular location">
    <subcellularLocation>
        <location evidence="1">Cell inner membrane</location>
    </subcellularLocation>
</comment>
<reference evidence="8" key="1">
    <citation type="journal article" date="2014" name="Int. J. Syst. Evol. Microbiol.">
        <title>Complete genome sequence of Corynebacterium casei LMG S-19264T (=DSM 44701T), isolated from a smear-ripened cheese.</title>
        <authorList>
            <consortium name="US DOE Joint Genome Institute (JGI-PGF)"/>
            <person name="Walter F."/>
            <person name="Albersmeier A."/>
            <person name="Kalinowski J."/>
            <person name="Ruckert C."/>
        </authorList>
    </citation>
    <scope>NUCLEOTIDE SEQUENCE</scope>
    <source>
        <strain evidence="8">CGMCC 1.12195</strain>
    </source>
</reference>
<evidence type="ECO:0000256" key="1">
    <source>
        <dbReference type="ARBA" id="ARBA00004533"/>
    </source>
</evidence>
<evidence type="ECO:0000256" key="3">
    <source>
        <dbReference type="ARBA" id="ARBA00022519"/>
    </source>
</evidence>
<dbReference type="AlphaFoldDB" id="A0A917HU36"/>
<dbReference type="EMBL" id="BMER01000002">
    <property type="protein sequence ID" value="GGG90143.1"/>
    <property type="molecule type" value="Genomic_DNA"/>
</dbReference>
<gene>
    <name evidence="8" type="ORF">GCM10007415_25690</name>
</gene>
<evidence type="ECO:0000256" key="7">
    <source>
        <dbReference type="SAM" id="Phobius"/>
    </source>
</evidence>
<dbReference type="Proteomes" id="UP000660862">
    <property type="component" value="Unassembled WGS sequence"/>
</dbReference>
<evidence type="ECO:0000256" key="6">
    <source>
        <dbReference type="ARBA" id="ARBA00023315"/>
    </source>
</evidence>
<keyword evidence="3" id="KW-0997">Cell inner membrane</keyword>
<feature type="transmembrane region" description="Helical" evidence="7">
    <location>
        <begin position="20"/>
        <end position="45"/>
    </location>
</feature>
<protein>
    <submittedName>
        <fullName evidence="8">Lipid A biosynthesis protein</fullName>
    </submittedName>
</protein>
<dbReference type="GO" id="GO:0009247">
    <property type="term" value="P:glycolipid biosynthetic process"/>
    <property type="evidence" value="ECO:0007669"/>
    <property type="project" value="UniProtKB-ARBA"/>
</dbReference>
<dbReference type="PANTHER" id="PTHR30606:SF10">
    <property type="entry name" value="PHOSPHATIDYLINOSITOL MANNOSIDE ACYLTRANSFERASE"/>
    <property type="match status" value="1"/>
</dbReference>
<dbReference type="CDD" id="cd07984">
    <property type="entry name" value="LPLAT_LABLAT-like"/>
    <property type="match status" value="1"/>
</dbReference>
<dbReference type="Pfam" id="PF03279">
    <property type="entry name" value="Lip_A_acyltrans"/>
    <property type="match status" value="1"/>
</dbReference>
<keyword evidence="7" id="KW-0812">Transmembrane</keyword>
<evidence type="ECO:0000256" key="5">
    <source>
        <dbReference type="ARBA" id="ARBA00023136"/>
    </source>
</evidence>
<dbReference type="PANTHER" id="PTHR30606">
    <property type="entry name" value="LIPID A BIOSYNTHESIS LAUROYL ACYLTRANSFERASE"/>
    <property type="match status" value="1"/>
</dbReference>
<keyword evidence="4" id="KW-0808">Transferase</keyword>
<keyword evidence="9" id="KW-1185">Reference proteome</keyword>
<keyword evidence="7" id="KW-1133">Transmembrane helix</keyword>
<evidence type="ECO:0000313" key="9">
    <source>
        <dbReference type="Proteomes" id="UP000660862"/>
    </source>
</evidence>
<accession>A0A917HU36</accession>
<comment type="caution">
    <text evidence="8">The sequence shown here is derived from an EMBL/GenBank/DDBJ whole genome shotgun (WGS) entry which is preliminary data.</text>
</comment>
<evidence type="ECO:0000313" key="8">
    <source>
        <dbReference type="EMBL" id="GGG90143.1"/>
    </source>
</evidence>
<dbReference type="GO" id="GO:0005886">
    <property type="term" value="C:plasma membrane"/>
    <property type="evidence" value="ECO:0007669"/>
    <property type="project" value="UniProtKB-SubCell"/>
</dbReference>
<evidence type="ECO:0000256" key="2">
    <source>
        <dbReference type="ARBA" id="ARBA00022475"/>
    </source>
</evidence>
<name>A0A917HU36_9SPHI</name>
<organism evidence="8 9">
    <name type="scientific">Parapedobacter pyrenivorans</name>
    <dbReference type="NCBI Taxonomy" id="1305674"/>
    <lineage>
        <taxon>Bacteria</taxon>
        <taxon>Pseudomonadati</taxon>
        <taxon>Bacteroidota</taxon>
        <taxon>Sphingobacteriia</taxon>
        <taxon>Sphingobacteriales</taxon>
        <taxon>Sphingobacteriaceae</taxon>
        <taxon>Parapedobacter</taxon>
    </lineage>
</organism>
<keyword evidence="6" id="KW-0012">Acyltransferase</keyword>
<dbReference type="RefSeq" id="WP_188506447.1">
    <property type="nucleotide sequence ID" value="NZ_BMER01000002.1"/>
</dbReference>
<evidence type="ECO:0000256" key="4">
    <source>
        <dbReference type="ARBA" id="ARBA00022679"/>
    </source>
</evidence>
<keyword evidence="5 7" id="KW-0472">Membrane</keyword>
<keyword evidence="2" id="KW-1003">Cell membrane</keyword>